<feature type="domain" description="SWIRM" evidence="13">
    <location>
        <begin position="174"/>
        <end position="272"/>
    </location>
</feature>
<evidence type="ECO:0000259" key="14">
    <source>
        <dbReference type="PROSITE" id="PS51293"/>
    </source>
</evidence>
<dbReference type="PROSITE" id="PS50135">
    <property type="entry name" value="ZF_ZZ_2"/>
    <property type="match status" value="1"/>
</dbReference>
<evidence type="ECO:0000256" key="1">
    <source>
        <dbReference type="ARBA" id="ARBA00022473"/>
    </source>
</evidence>
<dbReference type="Gene3D" id="1.10.10.10">
    <property type="entry name" value="Winged helix-like DNA-binding domain superfamily/Winged helix DNA-binding domain"/>
    <property type="match status" value="1"/>
</dbReference>
<evidence type="ECO:0000259" key="13">
    <source>
        <dbReference type="PROSITE" id="PS50934"/>
    </source>
</evidence>
<evidence type="ECO:0000313" key="15">
    <source>
        <dbReference type="EMBL" id="CAJ1974255.1"/>
    </source>
</evidence>
<evidence type="ECO:0000256" key="8">
    <source>
        <dbReference type="ARBA" id="ARBA00023242"/>
    </source>
</evidence>
<dbReference type="InterPro" id="IPR009057">
    <property type="entry name" value="Homeodomain-like_sf"/>
</dbReference>
<feature type="compositionally biased region" description="Acidic residues" evidence="10">
    <location>
        <begin position="30"/>
        <end position="41"/>
    </location>
</feature>
<feature type="region of interest" description="Disordered" evidence="10">
    <location>
        <begin position="534"/>
        <end position="584"/>
    </location>
</feature>
<evidence type="ECO:0000256" key="5">
    <source>
        <dbReference type="ARBA" id="ARBA00023015"/>
    </source>
</evidence>
<feature type="domain" description="ZZ-type" evidence="12">
    <location>
        <begin position="337"/>
        <end position="391"/>
    </location>
</feature>
<dbReference type="Gene3D" id="1.10.10.60">
    <property type="entry name" value="Homeodomain-like"/>
    <property type="match status" value="1"/>
</dbReference>
<dbReference type="Pfam" id="PF04433">
    <property type="entry name" value="SWIRM"/>
    <property type="match status" value="1"/>
</dbReference>
<proteinExistence type="predicted"/>
<dbReference type="PROSITE" id="PS51293">
    <property type="entry name" value="SANT"/>
    <property type="match status" value="1"/>
</dbReference>
<dbReference type="CDD" id="cd00167">
    <property type="entry name" value="SANT"/>
    <property type="match status" value="1"/>
</dbReference>
<dbReference type="FunFam" id="1.10.10.60:FF:000014">
    <property type="entry name" value="SWI/SNF complex subunit SMARCC2 isoform C"/>
    <property type="match status" value="1"/>
</dbReference>
<dbReference type="InterPro" id="IPR007526">
    <property type="entry name" value="SWIRM"/>
</dbReference>
<sequence length="806" mass="89070">MPASPSENRTRWRKRKRDSQITRRHPKHEEEDDDDEENPNAEDDHAEREYDSEEQTHHHHNHPNSLPHVETEVLSDHGVPISQFPAVIKRSVNRPHSSVTSIVALERALESGDNKAHSALTAPVLENVSHGQLQALSSVPSDNFAFDGDSSFVITPPPILEGRGVVKRFGAKVLVVPMHSDWFSPATVHRLERQAVPHFFSGKSPDHSPEKYMECRNCIVALHLEDPGKRITVSDCQSLLTGVDVEDLTRIVRFLDHWGIINYCVRMPSLESPNFVSCLREEPCGEVRVPAEALKSIDSLIKFDNPNCKLKADEIYSSLTAHNADVFDLEDRIREHLSENHCNYCSRPLPAVYYQSQKEVDILLCIDCFHDGRFVMGHSSIDFLRVDSTRDYGELDGDNWTDQETLLLLEAMEIYNENWNEIAEYVGTKSKAQCILHFLRLPMEDGKLENINVPSMSLSSNAMNRDGSGRLHCYSNGDTAGPVHQIRDSDSRLPFANSGNPVMALVAFLASAVGPRVAASCAHAALAVLSVDNSGSSSQVEAPGHDNRINSESNHSRDGGPHGETAVSNNNNEDKAKLHGSWGLNDGRTTPLSVEKVKDAAKAGLSAAAMKAKLFADHEEREIQRLCANIVNHQVSLFCCVHFCLDVACCYWQLKRLELKLKQFAEIETLLMKECEQLERTKQRFAAERSRIISARLGTAGATPTMTASGVGPSMGSNGNNRQQMISASSSQPSISGYGNNQPVHPHMSFAPRPSMFGLGQRLPLSMIQQSQSVSSTAMFNAPSNVQPTTNHPLLRPVSGTNSGLG</sequence>
<evidence type="ECO:0000256" key="10">
    <source>
        <dbReference type="SAM" id="MobiDB-lite"/>
    </source>
</evidence>
<evidence type="ECO:0000259" key="11">
    <source>
        <dbReference type="PROSITE" id="PS50090"/>
    </source>
</evidence>
<organism evidence="15 16">
    <name type="scientific">Sphenostylis stenocarpa</name>
    <dbReference type="NCBI Taxonomy" id="92480"/>
    <lineage>
        <taxon>Eukaryota</taxon>
        <taxon>Viridiplantae</taxon>
        <taxon>Streptophyta</taxon>
        <taxon>Embryophyta</taxon>
        <taxon>Tracheophyta</taxon>
        <taxon>Spermatophyta</taxon>
        <taxon>Magnoliopsida</taxon>
        <taxon>eudicotyledons</taxon>
        <taxon>Gunneridae</taxon>
        <taxon>Pentapetalae</taxon>
        <taxon>rosids</taxon>
        <taxon>fabids</taxon>
        <taxon>Fabales</taxon>
        <taxon>Fabaceae</taxon>
        <taxon>Papilionoideae</taxon>
        <taxon>50 kb inversion clade</taxon>
        <taxon>NPAAA clade</taxon>
        <taxon>indigoferoid/millettioid clade</taxon>
        <taxon>Phaseoleae</taxon>
        <taxon>Sphenostylis</taxon>
    </lineage>
</organism>
<feature type="domain" description="SANT" evidence="14">
    <location>
        <begin position="395"/>
        <end position="446"/>
    </location>
</feature>
<protein>
    <recommendedName>
        <fullName evidence="17">SWI/SNF complex subunit SWI3C</fullName>
    </recommendedName>
</protein>
<evidence type="ECO:0000256" key="4">
    <source>
        <dbReference type="ARBA" id="ARBA00022833"/>
    </source>
</evidence>
<dbReference type="GO" id="GO:0005634">
    <property type="term" value="C:nucleus"/>
    <property type="evidence" value="ECO:0007669"/>
    <property type="project" value="UniProtKB-ARBA"/>
</dbReference>
<feature type="compositionally biased region" description="Basic residues" evidence="10">
    <location>
        <begin position="11"/>
        <end position="26"/>
    </location>
</feature>
<dbReference type="PROSITE" id="PS50090">
    <property type="entry name" value="MYB_LIKE"/>
    <property type="match status" value="1"/>
</dbReference>
<dbReference type="InterPro" id="IPR017884">
    <property type="entry name" value="SANT_dom"/>
</dbReference>
<keyword evidence="3 9" id="KW-0863">Zinc-finger</keyword>
<name>A0AA86T941_9FABA</name>
<keyword evidence="7" id="KW-0804">Transcription</keyword>
<dbReference type="PANTHER" id="PTHR12802">
    <property type="entry name" value="SWI/SNF COMPLEX-RELATED"/>
    <property type="match status" value="1"/>
</dbReference>
<dbReference type="GO" id="GO:0008270">
    <property type="term" value="F:zinc ion binding"/>
    <property type="evidence" value="ECO:0007669"/>
    <property type="project" value="UniProtKB-KW"/>
</dbReference>
<keyword evidence="6" id="KW-0238">DNA-binding</keyword>
<keyword evidence="8" id="KW-0539">Nucleus</keyword>
<evidence type="ECO:0000313" key="16">
    <source>
        <dbReference type="Proteomes" id="UP001189624"/>
    </source>
</evidence>
<dbReference type="InterPro" id="IPR000433">
    <property type="entry name" value="Znf_ZZ"/>
</dbReference>
<dbReference type="Proteomes" id="UP001189624">
    <property type="component" value="Chromosome 9"/>
</dbReference>
<dbReference type="FunFam" id="1.10.10.10:FF:000020">
    <property type="entry name" value="SWI/SNF complex subunit SMARCC2 isoform c"/>
    <property type="match status" value="1"/>
</dbReference>
<dbReference type="Pfam" id="PF16495">
    <property type="entry name" value="SWIRM-assoc_1"/>
    <property type="match status" value="2"/>
</dbReference>
<keyword evidence="1" id="KW-0217">Developmental protein</keyword>
<dbReference type="SMART" id="SM00717">
    <property type="entry name" value="SANT"/>
    <property type="match status" value="1"/>
</dbReference>
<evidence type="ECO:0000256" key="2">
    <source>
        <dbReference type="ARBA" id="ARBA00022723"/>
    </source>
</evidence>
<evidence type="ECO:0000259" key="12">
    <source>
        <dbReference type="PROSITE" id="PS50135"/>
    </source>
</evidence>
<dbReference type="PROSITE" id="PS50934">
    <property type="entry name" value="SWIRM"/>
    <property type="match status" value="1"/>
</dbReference>
<dbReference type="PANTHER" id="PTHR12802:SF61">
    <property type="entry name" value="SWI_SNF COMPLEX SUBUNIT SWI3C"/>
    <property type="match status" value="1"/>
</dbReference>
<keyword evidence="4" id="KW-0862">Zinc</keyword>
<evidence type="ECO:0000256" key="3">
    <source>
        <dbReference type="ARBA" id="ARBA00022771"/>
    </source>
</evidence>
<dbReference type="InterPro" id="IPR036388">
    <property type="entry name" value="WH-like_DNA-bd_sf"/>
</dbReference>
<dbReference type="InterPro" id="IPR032451">
    <property type="entry name" value="SMARCC_C"/>
</dbReference>
<feature type="domain" description="Myb-like" evidence="11">
    <location>
        <begin position="392"/>
        <end position="442"/>
    </location>
</feature>
<gene>
    <name evidence="15" type="ORF">AYBTSS11_LOCUS26328</name>
</gene>
<keyword evidence="16" id="KW-1185">Reference proteome</keyword>
<feature type="region of interest" description="Disordered" evidence="10">
    <location>
        <begin position="780"/>
        <end position="806"/>
    </location>
</feature>
<dbReference type="Gramene" id="rna-AYBTSS11_LOCUS26328">
    <property type="protein sequence ID" value="CAJ1974255.1"/>
    <property type="gene ID" value="gene-AYBTSS11_LOCUS26328"/>
</dbReference>
<dbReference type="InterPro" id="IPR001005">
    <property type="entry name" value="SANT/Myb"/>
</dbReference>
<accession>A0AA86T941</accession>
<feature type="compositionally biased region" description="Basic and acidic residues" evidence="10">
    <location>
        <begin position="543"/>
        <end position="561"/>
    </location>
</feature>
<evidence type="ECO:0000256" key="7">
    <source>
        <dbReference type="ARBA" id="ARBA00023163"/>
    </source>
</evidence>
<feature type="compositionally biased region" description="Polar residues" evidence="10">
    <location>
        <begin position="780"/>
        <end position="792"/>
    </location>
</feature>
<evidence type="ECO:0008006" key="17">
    <source>
        <dbReference type="Google" id="ProtNLM"/>
    </source>
</evidence>
<dbReference type="AlphaFoldDB" id="A0AA86T941"/>
<keyword evidence="5" id="KW-0805">Transcription regulation</keyword>
<dbReference type="GO" id="GO:0003677">
    <property type="term" value="F:DNA binding"/>
    <property type="evidence" value="ECO:0007669"/>
    <property type="project" value="UniProtKB-KW"/>
</dbReference>
<feature type="region of interest" description="Disordered" evidence="10">
    <location>
        <begin position="1"/>
        <end position="68"/>
    </location>
</feature>
<reference evidence="15" key="1">
    <citation type="submission" date="2023-10" db="EMBL/GenBank/DDBJ databases">
        <authorList>
            <person name="Domelevo Entfellner J.-B."/>
        </authorList>
    </citation>
    <scope>NUCLEOTIDE SEQUENCE</scope>
</reference>
<dbReference type="SUPFAM" id="SSF46689">
    <property type="entry name" value="Homeodomain-like"/>
    <property type="match status" value="2"/>
</dbReference>
<keyword evidence="2" id="KW-0479">Metal-binding</keyword>
<dbReference type="EMBL" id="OY731406">
    <property type="protein sequence ID" value="CAJ1974255.1"/>
    <property type="molecule type" value="Genomic_DNA"/>
</dbReference>
<evidence type="ECO:0000256" key="6">
    <source>
        <dbReference type="ARBA" id="ARBA00023125"/>
    </source>
</evidence>
<evidence type="ECO:0000256" key="9">
    <source>
        <dbReference type="PROSITE-ProRule" id="PRU00228"/>
    </source>
</evidence>
<dbReference type="Pfam" id="PF00249">
    <property type="entry name" value="Myb_DNA-binding"/>
    <property type="match status" value="1"/>
</dbReference>